<evidence type="ECO:0000256" key="4">
    <source>
        <dbReference type="SAM" id="MobiDB-lite"/>
    </source>
</evidence>
<dbReference type="GO" id="GO:0016787">
    <property type="term" value="F:hydrolase activity"/>
    <property type="evidence" value="ECO:0007669"/>
    <property type="project" value="UniProtKB-KW"/>
</dbReference>
<keyword evidence="7" id="KW-1185">Reference proteome</keyword>
<dbReference type="SUPFAM" id="SSF54197">
    <property type="entry name" value="HIT-like"/>
    <property type="match status" value="1"/>
</dbReference>
<evidence type="ECO:0000256" key="2">
    <source>
        <dbReference type="ARBA" id="ARBA00022801"/>
    </source>
</evidence>
<evidence type="ECO:0000313" key="7">
    <source>
        <dbReference type="Proteomes" id="UP000794436"/>
    </source>
</evidence>
<name>A0A8K1FIC7_PYTOL</name>
<dbReference type="PANTHER" id="PTHR12486">
    <property type="entry name" value="APRATAXIN-RELATED"/>
    <property type="match status" value="1"/>
</dbReference>
<protein>
    <recommendedName>
        <fullName evidence="5">HIT domain-containing protein</fullName>
    </recommendedName>
</protein>
<keyword evidence="1" id="KW-0547">Nucleotide-binding</keyword>
<dbReference type="OrthoDB" id="1915375at2759"/>
<sequence>MSKTEPHIDFDDAPTDDHGTRAHRSLRLHVGVFSKHKGVRYDADGRVRVCRFCEILRHRDETFLYEEDALVVFRPLHPIAPSHILIVPRAHIRNVKKLTVDHIDLLRRMRIVAEKVLQNHSELSSPSPPTSKDDTHSMETTADDDDVLPYSPMADQGVVGASSNDCRFAFHVPPFNSIDHVHMHAFRGSTGYFGRIKYRTESWWCRSFDEVMTRLEQQIVPEVTHASTAVIHARPVSTRSR</sequence>
<accession>A0A8K1FIC7</accession>
<evidence type="ECO:0000256" key="1">
    <source>
        <dbReference type="ARBA" id="ARBA00022741"/>
    </source>
</evidence>
<comment type="caution">
    <text evidence="6">The sequence shown here is derived from an EMBL/GenBank/DDBJ whole genome shotgun (WGS) entry which is preliminary data.</text>
</comment>
<gene>
    <name evidence="6" type="ORF">Poli38472_009012</name>
</gene>
<dbReference type="InterPro" id="IPR036265">
    <property type="entry name" value="HIT-like_sf"/>
</dbReference>
<dbReference type="EMBL" id="SPLM01000038">
    <property type="protein sequence ID" value="TMW64845.1"/>
    <property type="molecule type" value="Genomic_DNA"/>
</dbReference>
<evidence type="ECO:0000256" key="3">
    <source>
        <dbReference type="PROSITE-ProRule" id="PRU00464"/>
    </source>
</evidence>
<feature type="region of interest" description="Disordered" evidence="4">
    <location>
        <begin position="1"/>
        <end position="20"/>
    </location>
</feature>
<dbReference type="Gene3D" id="3.30.428.10">
    <property type="entry name" value="HIT-like"/>
    <property type="match status" value="1"/>
</dbReference>
<feature type="short sequence motif" description="Histidine triad motif" evidence="3">
    <location>
        <begin position="180"/>
        <end position="184"/>
    </location>
</feature>
<dbReference type="PROSITE" id="PS51084">
    <property type="entry name" value="HIT_2"/>
    <property type="match status" value="1"/>
</dbReference>
<dbReference type="Proteomes" id="UP000794436">
    <property type="component" value="Unassembled WGS sequence"/>
</dbReference>
<dbReference type="Pfam" id="PF11969">
    <property type="entry name" value="DcpS_C"/>
    <property type="match status" value="1"/>
</dbReference>
<evidence type="ECO:0000313" key="6">
    <source>
        <dbReference type="EMBL" id="TMW64845.1"/>
    </source>
</evidence>
<feature type="domain" description="HIT" evidence="5">
    <location>
        <begin position="51"/>
        <end position="195"/>
    </location>
</feature>
<dbReference type="PANTHER" id="PTHR12486:SF5">
    <property type="entry name" value="ADENOSINE 5'-MONOPHOSPHORAMIDASE HINT3"/>
    <property type="match status" value="1"/>
</dbReference>
<evidence type="ECO:0000259" key="5">
    <source>
        <dbReference type="PROSITE" id="PS51084"/>
    </source>
</evidence>
<dbReference type="GO" id="GO:0000166">
    <property type="term" value="F:nucleotide binding"/>
    <property type="evidence" value="ECO:0007669"/>
    <property type="project" value="UniProtKB-KW"/>
</dbReference>
<dbReference type="InterPro" id="IPR011146">
    <property type="entry name" value="HIT-like"/>
</dbReference>
<feature type="region of interest" description="Disordered" evidence="4">
    <location>
        <begin position="118"/>
        <end position="149"/>
    </location>
</feature>
<proteinExistence type="predicted"/>
<dbReference type="AlphaFoldDB" id="A0A8K1FIC7"/>
<reference evidence="6" key="1">
    <citation type="submission" date="2019-03" db="EMBL/GenBank/DDBJ databases">
        <title>Long read genome sequence of the mycoparasitic Pythium oligandrum ATCC 38472 isolated from sugarbeet rhizosphere.</title>
        <authorList>
            <person name="Gaulin E."/>
        </authorList>
    </citation>
    <scope>NUCLEOTIDE SEQUENCE</scope>
    <source>
        <strain evidence="6">ATCC 38472_TT</strain>
    </source>
</reference>
<organism evidence="6 7">
    <name type="scientific">Pythium oligandrum</name>
    <name type="common">Mycoparasitic fungus</name>
    <dbReference type="NCBI Taxonomy" id="41045"/>
    <lineage>
        <taxon>Eukaryota</taxon>
        <taxon>Sar</taxon>
        <taxon>Stramenopiles</taxon>
        <taxon>Oomycota</taxon>
        <taxon>Peronosporomycetes</taxon>
        <taxon>Pythiales</taxon>
        <taxon>Pythiaceae</taxon>
        <taxon>Pythium</taxon>
    </lineage>
</organism>
<keyword evidence="2" id="KW-0378">Hydrolase</keyword>